<evidence type="ECO:0000259" key="1">
    <source>
        <dbReference type="Pfam" id="PF06568"/>
    </source>
</evidence>
<accession>A0A4R3QEP0</accession>
<protein>
    <submittedName>
        <fullName evidence="2">Uncharacterized protein DUF1127</fullName>
    </submittedName>
</protein>
<comment type="caution">
    <text evidence="2">The sequence shown here is derived from an EMBL/GenBank/DDBJ whole genome shotgun (WGS) entry which is preliminary data.</text>
</comment>
<evidence type="ECO:0000313" key="2">
    <source>
        <dbReference type="EMBL" id="TCU20128.1"/>
    </source>
</evidence>
<dbReference type="AlphaFoldDB" id="A0A4R3QEP0"/>
<name>A0A4R3QEP0_RHISU</name>
<gene>
    <name evidence="2" type="ORF">EV132_101192</name>
</gene>
<dbReference type="EMBL" id="SMBH01000001">
    <property type="protein sequence ID" value="TCU20128.1"/>
    <property type="molecule type" value="Genomic_DNA"/>
</dbReference>
<reference evidence="2 3" key="1">
    <citation type="submission" date="2019-03" db="EMBL/GenBank/DDBJ databases">
        <title>Genomic Encyclopedia of Type Strains, Phase IV (KMG-V): Genome sequencing to study the core and pangenomes of soil and plant-associated prokaryotes.</title>
        <authorList>
            <person name="Whitman W."/>
        </authorList>
    </citation>
    <scope>NUCLEOTIDE SEQUENCE [LARGE SCALE GENOMIC DNA]</scope>
    <source>
        <strain evidence="2 3">Hc14</strain>
    </source>
</reference>
<sequence>MRAENSLRNQADGRSPPTATKMVAHRCLYAWQTTIIRYFEKRRTRRDLLDLTAEQLNDIGVLPEEARAEASKSWFWE</sequence>
<dbReference type="Pfam" id="PF06568">
    <property type="entry name" value="YjiS-like"/>
    <property type="match status" value="1"/>
</dbReference>
<dbReference type="Proteomes" id="UP000294576">
    <property type="component" value="Unassembled WGS sequence"/>
</dbReference>
<dbReference type="RefSeq" id="WP_245505659.1">
    <property type="nucleotide sequence ID" value="NZ_SMBH01000001.1"/>
</dbReference>
<dbReference type="InterPro" id="IPR009506">
    <property type="entry name" value="YjiS-like"/>
</dbReference>
<proteinExistence type="predicted"/>
<feature type="domain" description="YjiS-like" evidence="1">
    <location>
        <begin position="37"/>
        <end position="67"/>
    </location>
</feature>
<evidence type="ECO:0000313" key="3">
    <source>
        <dbReference type="Proteomes" id="UP000294576"/>
    </source>
</evidence>
<organism evidence="2 3">
    <name type="scientific">Rhizobium sullae</name>
    <name type="common">Rhizobium hedysari</name>
    <dbReference type="NCBI Taxonomy" id="50338"/>
    <lineage>
        <taxon>Bacteria</taxon>
        <taxon>Pseudomonadati</taxon>
        <taxon>Pseudomonadota</taxon>
        <taxon>Alphaproteobacteria</taxon>
        <taxon>Hyphomicrobiales</taxon>
        <taxon>Rhizobiaceae</taxon>
        <taxon>Rhizobium/Agrobacterium group</taxon>
        <taxon>Rhizobium</taxon>
    </lineage>
</organism>